<evidence type="ECO:0000313" key="1">
    <source>
        <dbReference type="EMBL" id="KAF9596985.1"/>
    </source>
</evidence>
<protein>
    <recommendedName>
        <fullName evidence="3">Aminotransferase-like plant mobile domain-containing protein</fullName>
    </recommendedName>
</protein>
<proteinExistence type="predicted"/>
<gene>
    <name evidence="1" type="ORF">IFM89_014699</name>
</gene>
<name>A0A835HDA1_9MAGN</name>
<comment type="caution">
    <text evidence="1">The sequence shown here is derived from an EMBL/GenBank/DDBJ whole genome shotgun (WGS) entry which is preliminary data.</text>
</comment>
<dbReference type="AlphaFoldDB" id="A0A835HDA1"/>
<evidence type="ECO:0000313" key="2">
    <source>
        <dbReference type="Proteomes" id="UP000631114"/>
    </source>
</evidence>
<keyword evidence="2" id="KW-1185">Reference proteome</keyword>
<dbReference type="OrthoDB" id="979197at2759"/>
<organism evidence="1 2">
    <name type="scientific">Coptis chinensis</name>
    <dbReference type="NCBI Taxonomy" id="261450"/>
    <lineage>
        <taxon>Eukaryota</taxon>
        <taxon>Viridiplantae</taxon>
        <taxon>Streptophyta</taxon>
        <taxon>Embryophyta</taxon>
        <taxon>Tracheophyta</taxon>
        <taxon>Spermatophyta</taxon>
        <taxon>Magnoliopsida</taxon>
        <taxon>Ranunculales</taxon>
        <taxon>Ranunculaceae</taxon>
        <taxon>Coptidoideae</taxon>
        <taxon>Coptis</taxon>
    </lineage>
</organism>
<accession>A0A835HDA1</accession>
<sequence>MAASSQSSSSGDGNLIPGEVDIPCWITENFSDSEMHTFAGYNLGNSLRLLPFELDWITMKLALKYWNSSSHTFQFGDSELVPTMEEFATLLGVIDQGELVQAPWDEMRSYPRSSEPHRYSSPSAVIRAPNKVVALCVYVLDKVLLCNRTLEMVSHPVGYHPFFRHKFQYSRPRSC</sequence>
<dbReference type="Proteomes" id="UP000631114">
    <property type="component" value="Unassembled WGS sequence"/>
</dbReference>
<evidence type="ECO:0008006" key="3">
    <source>
        <dbReference type="Google" id="ProtNLM"/>
    </source>
</evidence>
<dbReference type="EMBL" id="JADFTS010000007">
    <property type="protein sequence ID" value="KAF9596985.1"/>
    <property type="molecule type" value="Genomic_DNA"/>
</dbReference>
<reference evidence="1 2" key="1">
    <citation type="submission" date="2020-10" db="EMBL/GenBank/DDBJ databases">
        <title>The Coptis chinensis genome and diversification of protoberbering-type alkaloids.</title>
        <authorList>
            <person name="Wang B."/>
            <person name="Shu S."/>
            <person name="Song C."/>
            <person name="Liu Y."/>
        </authorList>
    </citation>
    <scope>NUCLEOTIDE SEQUENCE [LARGE SCALE GENOMIC DNA]</scope>
    <source>
        <strain evidence="1">HL-2020</strain>
        <tissue evidence="1">Leaf</tissue>
    </source>
</reference>